<dbReference type="Gene3D" id="2.40.50.140">
    <property type="entry name" value="Nucleic acid-binding proteins"/>
    <property type="match status" value="1"/>
</dbReference>
<dbReference type="GO" id="GO:0043489">
    <property type="term" value="P:RNA stabilization"/>
    <property type="evidence" value="ECO:0007669"/>
    <property type="project" value="TreeGrafter"/>
</dbReference>
<dbReference type="GO" id="GO:0003723">
    <property type="term" value="F:RNA binding"/>
    <property type="evidence" value="ECO:0007669"/>
    <property type="project" value="TreeGrafter"/>
</dbReference>
<evidence type="ECO:0000313" key="2">
    <source>
        <dbReference type="EMBL" id="CAE8687227.1"/>
    </source>
</evidence>
<comment type="caution">
    <text evidence="2">The sequence shown here is derived from an EMBL/GenBank/DDBJ whole genome shotgun (WGS) entry which is preliminary data.</text>
</comment>
<reference evidence="2" key="1">
    <citation type="submission" date="2021-02" db="EMBL/GenBank/DDBJ databases">
        <authorList>
            <person name="Dougan E. K."/>
            <person name="Rhodes N."/>
            <person name="Thang M."/>
            <person name="Chan C."/>
        </authorList>
    </citation>
    <scope>NUCLEOTIDE SEQUENCE</scope>
</reference>
<organism evidence="2 3">
    <name type="scientific">Polarella glacialis</name>
    <name type="common">Dinoflagellate</name>
    <dbReference type="NCBI Taxonomy" id="89957"/>
    <lineage>
        <taxon>Eukaryota</taxon>
        <taxon>Sar</taxon>
        <taxon>Alveolata</taxon>
        <taxon>Dinophyceae</taxon>
        <taxon>Suessiales</taxon>
        <taxon>Suessiaceae</taxon>
        <taxon>Polarella</taxon>
    </lineage>
</organism>
<evidence type="ECO:0000313" key="3">
    <source>
        <dbReference type="Proteomes" id="UP000626109"/>
    </source>
</evidence>
<sequence length="377" mass="40281">MSHRRVQRMARFAICGRAESDCSMLSLVGIEGRALELPATSAEPQVGDVVSGTVVGMMQDGAFVEVGAKSWALLPTANASLVPVTSVTQVLKIGQEISAKVIAVGVGSKVPGDLVATQIVLSLAELQRADAWNEAERAMTGEEGTVCIFKVTVLEVKPWGATVLTKDGLQGMILNRDLGAKAGDVGMVGTQIETLLLSIKPENKDIEFPMRPDEFPLVFSYKSIATRALAEALTEGMVVEAKIVQLLAGSMEVVLNDVQCTIKKMDMSGMQSFNIADLFMEGEIIKAFVVSADEIAGVRLSTRLLEAKRGQILTDKATVFANAEEQAKKALVKVTKEKRGFEAVLGDTFGEELPAGKAKKAVSSSQVVDDSDDDKQF</sequence>
<proteinExistence type="predicted"/>
<dbReference type="EMBL" id="CAJNNW010026715">
    <property type="protein sequence ID" value="CAE8687227.1"/>
    <property type="molecule type" value="Genomic_DNA"/>
</dbReference>
<dbReference type="Proteomes" id="UP000626109">
    <property type="component" value="Unassembled WGS sequence"/>
</dbReference>
<evidence type="ECO:0000259" key="1">
    <source>
        <dbReference type="PROSITE" id="PS50126"/>
    </source>
</evidence>
<dbReference type="PROSITE" id="PS50126">
    <property type="entry name" value="S1"/>
    <property type="match status" value="1"/>
</dbReference>
<gene>
    <name evidence="2" type="ORF">PGLA2088_LOCUS25374</name>
</gene>
<dbReference type="Pfam" id="PF00575">
    <property type="entry name" value="S1"/>
    <property type="match status" value="1"/>
</dbReference>
<dbReference type="InterPro" id="IPR003029">
    <property type="entry name" value="S1_domain"/>
</dbReference>
<dbReference type="PANTHER" id="PTHR15838">
    <property type="entry name" value="NUCLEOLAR PROTEIN OF 40 KDA"/>
    <property type="match status" value="1"/>
</dbReference>
<dbReference type="AlphaFoldDB" id="A0A813JZG7"/>
<dbReference type="InterPro" id="IPR012340">
    <property type="entry name" value="NA-bd_OB-fold"/>
</dbReference>
<accession>A0A813JZG7</accession>
<name>A0A813JZG7_POLGL</name>
<dbReference type="PANTHER" id="PTHR15838:SF3">
    <property type="entry name" value="PROTEIN PIGMENT DEFECTIVE 338, CHLOROPLASTIC"/>
    <property type="match status" value="1"/>
</dbReference>
<protein>
    <recommendedName>
        <fullName evidence="1">S1 motif domain-containing protein</fullName>
    </recommendedName>
</protein>
<feature type="domain" description="S1 motif" evidence="1">
    <location>
        <begin position="47"/>
        <end position="124"/>
    </location>
</feature>
<dbReference type="SMART" id="SM00316">
    <property type="entry name" value="S1"/>
    <property type="match status" value="2"/>
</dbReference>
<dbReference type="SUPFAM" id="SSF50249">
    <property type="entry name" value="Nucleic acid-binding proteins"/>
    <property type="match status" value="2"/>
</dbReference>